<dbReference type="GO" id="GO:0008913">
    <property type="term" value="F:Kdo2-lipid IVA acyltransferase activity"/>
    <property type="evidence" value="ECO:0007669"/>
    <property type="project" value="UniProtKB-EC"/>
</dbReference>
<keyword evidence="8 9" id="KW-0012">Acyltransferase</keyword>
<comment type="pathway">
    <text evidence="9">Bacterial outer membrane biogenesis; lipopolysaccharide biosynthesis.</text>
</comment>
<dbReference type="RefSeq" id="WP_237464413.1">
    <property type="nucleotide sequence ID" value="NZ_CAKLDI010000001.1"/>
</dbReference>
<keyword evidence="4 9" id="KW-0812">Transmembrane</keyword>
<evidence type="ECO:0000256" key="5">
    <source>
        <dbReference type="ARBA" id="ARBA00022985"/>
    </source>
</evidence>
<keyword evidence="6 9" id="KW-1133">Transmembrane helix</keyword>
<dbReference type="InterPro" id="IPR011920">
    <property type="entry name" value="Lipid_A_LpxL_LpxP"/>
</dbReference>
<keyword evidence="3 9" id="KW-0808">Transferase</keyword>
<feature type="short sequence motif" description="HXXXXD motif" evidence="9">
    <location>
        <begin position="134"/>
        <end position="139"/>
    </location>
</feature>
<evidence type="ECO:0000256" key="6">
    <source>
        <dbReference type="ARBA" id="ARBA00022989"/>
    </source>
</evidence>
<accession>A0ABM8ZQC4</accession>
<comment type="subcellular location">
    <subcellularLocation>
        <location evidence="9">Cell inner membrane</location>
        <topology evidence="9">Single-pass membrane protein</topology>
    </subcellularLocation>
</comment>
<dbReference type="PANTHER" id="PTHR30606:SF9">
    <property type="entry name" value="LIPID A BIOSYNTHESIS LAUROYLTRANSFERASE"/>
    <property type="match status" value="1"/>
</dbReference>
<name>A0ABM8ZQC4_9VIBR</name>
<dbReference type="Proteomes" id="UP000838672">
    <property type="component" value="Unassembled WGS sequence"/>
</dbReference>
<sequence length="308" mass="35925">MHHFEPPKFTIQWLHPRYWHIWFGMGSLYLISWLPYRLQFWLGRGVGRLLKIVLKSRVKVADRNLQLCFPKMSEQERKAMVDDNFGNSGLAAFETMMAWFWPNWRIKRHVRYEGLEHLYQLQKEGKGALLIAVHSLNLEIGARAFGQKTPGLGVYRPNNNPVYDWFQFHGRVRSNKAMIDRKDVKSMLQALRQGEFLWYAPDHDYGKRRSTFAPLFAVEKANTTTGTSLLANASDCALVPFSIVRNPDNYSYTLRVDPPLDAFPHDDETAAAAYINKAIEKSIMRAPSQYMWLHRRFKTRPEGEPSLY</sequence>
<evidence type="ECO:0000256" key="2">
    <source>
        <dbReference type="ARBA" id="ARBA00022519"/>
    </source>
</evidence>
<keyword evidence="1 9" id="KW-1003">Cell membrane</keyword>
<evidence type="ECO:0000256" key="9">
    <source>
        <dbReference type="HAMAP-Rule" id="MF_01942"/>
    </source>
</evidence>
<dbReference type="EMBL" id="CAKLDI010000001">
    <property type="protein sequence ID" value="CAH0532490.1"/>
    <property type="molecule type" value="Genomic_DNA"/>
</dbReference>
<dbReference type="NCBIfam" id="NF005340">
    <property type="entry name" value="PRK06860.1"/>
    <property type="match status" value="1"/>
</dbReference>
<keyword evidence="5 9" id="KW-0448">Lipopolysaccharide biosynthesis</keyword>
<evidence type="ECO:0000256" key="3">
    <source>
        <dbReference type="ARBA" id="ARBA00022679"/>
    </source>
</evidence>
<keyword evidence="7 9" id="KW-0472">Membrane</keyword>
<dbReference type="Pfam" id="PF03279">
    <property type="entry name" value="Lip_A_acyltrans"/>
    <property type="match status" value="1"/>
</dbReference>
<dbReference type="EC" id="2.3.1.241" evidence="9"/>
<evidence type="ECO:0000256" key="4">
    <source>
        <dbReference type="ARBA" id="ARBA00022692"/>
    </source>
</evidence>
<protein>
    <recommendedName>
        <fullName evidence="9">Lipid A biosynthesis acyltransferase</fullName>
        <ecNumber evidence="9">2.3.1.241</ecNumber>
    </recommendedName>
    <alternativeName>
        <fullName evidence="9">Kdo(2)-lipid IV(A) acyltransferase</fullName>
    </alternativeName>
</protein>
<comment type="function">
    <text evidence="9">Catalyzes the transfer of an acyl chain from an acyl-[acyl-carrier-protein] (ACP) to a Kdo(2)-lipid IV(A) to form a Kdo(2)-(acyl)-lipid IV(A).</text>
</comment>
<keyword evidence="2 9" id="KW-0997">Cell inner membrane</keyword>
<gene>
    <name evidence="10" type="primary">lpxL_1</name>
    <name evidence="9" type="synonym">lpxL</name>
    <name evidence="10" type="ORF">VST7929_00320</name>
</gene>
<dbReference type="InterPro" id="IPR004960">
    <property type="entry name" value="LipA_acyltrans"/>
</dbReference>
<evidence type="ECO:0000256" key="7">
    <source>
        <dbReference type="ARBA" id="ARBA00023136"/>
    </source>
</evidence>
<dbReference type="NCBIfam" id="TIGR02207">
    <property type="entry name" value="lipid_A_htrB"/>
    <property type="match status" value="1"/>
</dbReference>
<keyword evidence="11" id="KW-1185">Reference proteome</keyword>
<dbReference type="HAMAP" id="MF_01942">
    <property type="entry name" value="Lipid_A_LpxL_LpxP"/>
    <property type="match status" value="1"/>
</dbReference>
<evidence type="ECO:0000313" key="11">
    <source>
        <dbReference type="Proteomes" id="UP000838672"/>
    </source>
</evidence>
<organism evidence="10 11">
    <name type="scientific">Vibrio stylophorae</name>
    <dbReference type="NCBI Taxonomy" id="659351"/>
    <lineage>
        <taxon>Bacteria</taxon>
        <taxon>Pseudomonadati</taxon>
        <taxon>Pseudomonadota</taxon>
        <taxon>Gammaproteobacteria</taxon>
        <taxon>Vibrionales</taxon>
        <taxon>Vibrionaceae</taxon>
        <taxon>Vibrio</taxon>
    </lineage>
</organism>
<reference evidence="10" key="1">
    <citation type="submission" date="2021-11" db="EMBL/GenBank/DDBJ databases">
        <authorList>
            <person name="Rodrigo-Torres L."/>
            <person name="Arahal R. D."/>
            <person name="Lucena T."/>
        </authorList>
    </citation>
    <scope>NUCLEOTIDE SEQUENCE</scope>
    <source>
        <strain evidence="10">CECT 7929</strain>
    </source>
</reference>
<dbReference type="PANTHER" id="PTHR30606">
    <property type="entry name" value="LIPID A BIOSYNTHESIS LAUROYL ACYLTRANSFERASE"/>
    <property type="match status" value="1"/>
</dbReference>
<comment type="similarity">
    <text evidence="9">Belongs to the LpxL/LpxM/LpxP family.</text>
</comment>
<dbReference type="CDD" id="cd07984">
    <property type="entry name" value="LPLAT_LABLAT-like"/>
    <property type="match status" value="1"/>
</dbReference>
<comment type="caution">
    <text evidence="10">The sequence shown here is derived from an EMBL/GenBank/DDBJ whole genome shotgun (WGS) entry which is preliminary data.</text>
</comment>
<dbReference type="PIRSF" id="PIRSF026649">
    <property type="entry name" value="MsbB"/>
    <property type="match status" value="1"/>
</dbReference>
<evidence type="ECO:0000256" key="8">
    <source>
        <dbReference type="ARBA" id="ARBA00023315"/>
    </source>
</evidence>
<proteinExistence type="inferred from homology"/>
<comment type="pathway">
    <text evidence="9">Glycolipid biosynthesis; KDO(2)-lipid A biosynthesis; KDO(2)-lipid A from CMP-3-deoxy-D-manno-octulosonate and lipid IV(A): step 3/4.</text>
</comment>
<comment type="catalytic activity">
    <reaction evidence="9">
        <text>an alpha-Kdo-(2-&gt;4)-alpha-Kdo-(2-&gt;6)-lipid IVA + a fatty acyl-[ACP] = an alpha-Kdo-(2-&gt;4)-alpha-Kdo-(2-&gt;6)-(acyl)-lipid IVA + holo-[ACP]</text>
        <dbReference type="Rhea" id="RHEA:69396"/>
        <dbReference type="Rhea" id="RHEA-COMP:9685"/>
        <dbReference type="Rhea" id="RHEA-COMP:14125"/>
        <dbReference type="ChEBI" id="CHEBI:64479"/>
        <dbReference type="ChEBI" id="CHEBI:138651"/>
        <dbReference type="ChEBI" id="CHEBI:176429"/>
        <dbReference type="ChEBI" id="CHEBI:176430"/>
        <dbReference type="EC" id="2.3.1.241"/>
    </reaction>
</comment>
<evidence type="ECO:0000313" key="10">
    <source>
        <dbReference type="EMBL" id="CAH0532490.1"/>
    </source>
</evidence>
<evidence type="ECO:0000256" key="1">
    <source>
        <dbReference type="ARBA" id="ARBA00022475"/>
    </source>
</evidence>